<protein>
    <submittedName>
        <fullName evidence="2">PROF1 protein</fullName>
    </submittedName>
</protein>
<dbReference type="PANTHER" id="PTHR13936">
    <property type="entry name" value="PROFILIN"/>
    <property type="match status" value="1"/>
</dbReference>
<dbReference type="InterPro" id="IPR048278">
    <property type="entry name" value="PFN"/>
</dbReference>
<feature type="non-terminal residue" evidence="2">
    <location>
        <position position="1"/>
    </location>
</feature>
<evidence type="ECO:0000256" key="1">
    <source>
        <dbReference type="SAM" id="Phobius"/>
    </source>
</evidence>
<name>A0ABS2X8Q8_POLSP</name>
<sequence>MSWDSYVTSLLADGECQDAAIIGYKDGVSVWASTPGKTLCNVTVNRVPRFVLFAFLLHAGFNVACLFRCFKLVCGEF</sequence>
<feature type="transmembrane region" description="Helical" evidence="1">
    <location>
        <begin position="50"/>
        <end position="70"/>
    </location>
</feature>
<accession>A0ABS2X8Q8</accession>
<keyword evidence="1" id="KW-0812">Transmembrane</keyword>
<organism evidence="2 3">
    <name type="scientific">Polyodon spathula</name>
    <name type="common">North American paddlefish</name>
    <name type="synonym">Squalus spathula</name>
    <dbReference type="NCBI Taxonomy" id="7913"/>
    <lineage>
        <taxon>Eukaryota</taxon>
        <taxon>Metazoa</taxon>
        <taxon>Chordata</taxon>
        <taxon>Craniata</taxon>
        <taxon>Vertebrata</taxon>
        <taxon>Euteleostomi</taxon>
        <taxon>Actinopterygii</taxon>
        <taxon>Chondrostei</taxon>
        <taxon>Acipenseriformes</taxon>
        <taxon>Polyodontidae</taxon>
        <taxon>Polyodon</taxon>
    </lineage>
</organism>
<dbReference type="Proteomes" id="UP001166093">
    <property type="component" value="Unassembled WGS sequence"/>
</dbReference>
<dbReference type="Gene3D" id="3.30.450.30">
    <property type="entry name" value="Dynein light chain 2a, cytoplasmic"/>
    <property type="match status" value="1"/>
</dbReference>
<keyword evidence="1" id="KW-0472">Membrane</keyword>
<proteinExistence type="predicted"/>
<dbReference type="SUPFAM" id="SSF55770">
    <property type="entry name" value="Profilin (actin-binding protein)"/>
    <property type="match status" value="1"/>
</dbReference>
<feature type="non-terminal residue" evidence="2">
    <location>
        <position position="77"/>
    </location>
</feature>
<comment type="caution">
    <text evidence="2">The sequence shown here is derived from an EMBL/GenBank/DDBJ whole genome shotgun (WGS) entry which is preliminary data.</text>
</comment>
<keyword evidence="1" id="KW-1133">Transmembrane helix</keyword>
<keyword evidence="3" id="KW-1185">Reference proteome</keyword>
<dbReference type="EMBL" id="JAAWVQ010002932">
    <property type="protein sequence ID" value="MBN3270574.1"/>
    <property type="molecule type" value="Genomic_DNA"/>
</dbReference>
<evidence type="ECO:0000313" key="3">
    <source>
        <dbReference type="Proteomes" id="UP001166093"/>
    </source>
</evidence>
<evidence type="ECO:0000313" key="2">
    <source>
        <dbReference type="EMBL" id="MBN3270574.1"/>
    </source>
</evidence>
<dbReference type="Pfam" id="PF00235">
    <property type="entry name" value="Profilin"/>
    <property type="match status" value="1"/>
</dbReference>
<dbReference type="InterPro" id="IPR036140">
    <property type="entry name" value="PFN_sf"/>
</dbReference>
<reference evidence="2" key="1">
    <citation type="journal article" date="2021" name="Cell">
        <title>Tracing the genetic footprints of vertebrate landing in non-teleost ray-finned fishes.</title>
        <authorList>
            <person name="Bi X."/>
            <person name="Wang K."/>
            <person name="Yang L."/>
            <person name="Pan H."/>
            <person name="Jiang H."/>
            <person name="Wei Q."/>
            <person name="Fang M."/>
            <person name="Yu H."/>
            <person name="Zhu C."/>
            <person name="Cai Y."/>
            <person name="He Y."/>
            <person name="Gan X."/>
            <person name="Zeng H."/>
            <person name="Yu D."/>
            <person name="Zhu Y."/>
            <person name="Jiang H."/>
            <person name="Qiu Q."/>
            <person name="Yang H."/>
            <person name="Zhang Y.E."/>
            <person name="Wang W."/>
            <person name="Zhu M."/>
            <person name="He S."/>
            <person name="Zhang G."/>
        </authorList>
    </citation>
    <scope>NUCLEOTIDE SEQUENCE</scope>
    <source>
        <strain evidence="2">Pddl_001</strain>
    </source>
</reference>
<gene>
    <name evidence="2" type="primary">Pfn1_0</name>
    <name evidence="2" type="ORF">GTO93_0001769</name>
</gene>